<dbReference type="AlphaFoldDB" id="A0A9W6H8N2"/>
<dbReference type="PANTHER" id="PTHR35810:SF1">
    <property type="entry name" value="CYTOPLASMIC PROTEIN"/>
    <property type="match status" value="1"/>
</dbReference>
<evidence type="ECO:0000313" key="2">
    <source>
        <dbReference type="Proteomes" id="UP001142372"/>
    </source>
</evidence>
<evidence type="ECO:0008006" key="3">
    <source>
        <dbReference type="Google" id="ProtNLM"/>
    </source>
</evidence>
<comment type="caution">
    <text evidence="1">The sequence shown here is derived from an EMBL/GenBank/DDBJ whole genome shotgun (WGS) entry which is preliminary data.</text>
</comment>
<dbReference type="RefSeq" id="WP_271176657.1">
    <property type="nucleotide sequence ID" value="NZ_BAAAJO010000005.1"/>
</dbReference>
<keyword evidence="2" id="KW-1185">Reference proteome</keyword>
<accession>A0A9W6H8N2</accession>
<sequence length="189" mass="21091">MDAVELYQSADGTVTLDVKTDGDTVWLTQAQMSTLFGRDRTVIVRHIANAEREELAGVRTRAKYAQVQIEGDRSVHRDVEHYNLDVVISVGYRVKSQQGVQFRHWANDVLRRYLVHGVATNEARLREIGAMVQLLERSTDDTVAGIAEVLGRELVNPKMLAAVTLMTAMSRPDEKDSMIRLIGNVIAAS</sequence>
<protein>
    <recommendedName>
        <fullName evidence="3">Death-on-curing protein</fullName>
    </recommendedName>
</protein>
<dbReference type="Proteomes" id="UP001142372">
    <property type="component" value="Unassembled WGS sequence"/>
</dbReference>
<proteinExistence type="predicted"/>
<reference evidence="1" key="1">
    <citation type="journal article" date="2014" name="Int. J. Syst. Evol. Microbiol.">
        <title>Complete genome sequence of Corynebacterium casei LMG S-19264T (=DSM 44701T), isolated from a smear-ripened cheese.</title>
        <authorList>
            <consortium name="US DOE Joint Genome Institute (JGI-PGF)"/>
            <person name="Walter F."/>
            <person name="Albersmeier A."/>
            <person name="Kalinowski J."/>
            <person name="Ruckert C."/>
        </authorList>
    </citation>
    <scope>NUCLEOTIDE SEQUENCE</scope>
    <source>
        <strain evidence="1">VKM Ac-1401</strain>
    </source>
</reference>
<name>A0A9W6H8N2_9MICO</name>
<dbReference type="Pfam" id="PF13310">
    <property type="entry name" value="Virulence_RhuM"/>
    <property type="match status" value="1"/>
</dbReference>
<reference evidence="1" key="2">
    <citation type="submission" date="2023-01" db="EMBL/GenBank/DDBJ databases">
        <authorList>
            <person name="Sun Q."/>
            <person name="Evtushenko L."/>
        </authorList>
    </citation>
    <scope>NUCLEOTIDE SEQUENCE</scope>
    <source>
        <strain evidence="1">VKM Ac-1401</strain>
    </source>
</reference>
<evidence type="ECO:0000313" key="1">
    <source>
        <dbReference type="EMBL" id="GLJ75981.1"/>
    </source>
</evidence>
<gene>
    <name evidence="1" type="ORF">GCM10017584_15550</name>
</gene>
<dbReference type="PANTHER" id="PTHR35810">
    <property type="entry name" value="CYTOPLASMIC PROTEIN-RELATED"/>
    <property type="match status" value="1"/>
</dbReference>
<dbReference type="EMBL" id="BSEN01000006">
    <property type="protein sequence ID" value="GLJ75981.1"/>
    <property type="molecule type" value="Genomic_DNA"/>
</dbReference>
<organism evidence="1 2">
    <name type="scientific">Leifsonia poae</name>
    <dbReference type="NCBI Taxonomy" id="110933"/>
    <lineage>
        <taxon>Bacteria</taxon>
        <taxon>Bacillati</taxon>
        <taxon>Actinomycetota</taxon>
        <taxon>Actinomycetes</taxon>
        <taxon>Micrococcales</taxon>
        <taxon>Microbacteriaceae</taxon>
        <taxon>Leifsonia</taxon>
    </lineage>
</organism>
<dbReference type="InterPro" id="IPR011204">
    <property type="entry name" value="Virulence_RhuM-like"/>
</dbReference>